<dbReference type="GO" id="GO:0019239">
    <property type="term" value="F:deaminase activity"/>
    <property type="evidence" value="ECO:0007669"/>
    <property type="project" value="TreeGrafter"/>
</dbReference>
<gene>
    <name evidence="3" type="ORF">AVM11_17610</name>
</gene>
<dbReference type="CDD" id="cd00448">
    <property type="entry name" value="YjgF_YER057c_UK114_family"/>
    <property type="match status" value="1"/>
</dbReference>
<dbReference type="GO" id="GO:0005829">
    <property type="term" value="C:cytosol"/>
    <property type="evidence" value="ECO:0007669"/>
    <property type="project" value="TreeGrafter"/>
</dbReference>
<accession>A0A142I9F8</accession>
<dbReference type="SUPFAM" id="SSF55298">
    <property type="entry name" value="YjgF-like"/>
    <property type="match status" value="1"/>
</dbReference>
<dbReference type="EMBL" id="LQCK02000019">
    <property type="protein sequence ID" value="KZB95043.1"/>
    <property type="molecule type" value="Genomic_DNA"/>
</dbReference>
<evidence type="ECO:0000313" key="3">
    <source>
        <dbReference type="EMBL" id="KZB95043.1"/>
    </source>
</evidence>
<dbReference type="Proteomes" id="UP000078460">
    <property type="component" value="Unassembled WGS sequence"/>
</dbReference>
<dbReference type="PANTHER" id="PTHR11803">
    <property type="entry name" value="2-IMINOBUTANOATE/2-IMINOPROPANOATE DEAMINASE RIDA"/>
    <property type="match status" value="1"/>
</dbReference>
<dbReference type="InterPro" id="IPR006175">
    <property type="entry name" value="YjgF/YER057c/UK114"/>
</dbReference>
<dbReference type="Gene3D" id="3.30.1330.40">
    <property type="entry name" value="RutC-like"/>
    <property type="match status" value="1"/>
</dbReference>
<protein>
    <submittedName>
        <fullName evidence="2">Endoribonuclease L-PSP</fullName>
    </submittedName>
</protein>
<dbReference type="PANTHER" id="PTHR11803:SF58">
    <property type="entry name" value="PROTEIN HMF1-RELATED"/>
    <property type="match status" value="1"/>
</dbReference>
<dbReference type="InterPro" id="IPR035959">
    <property type="entry name" value="RutC-like_sf"/>
</dbReference>
<dbReference type="EMBL" id="KR869735">
    <property type="protein sequence ID" value="AMR55367.1"/>
    <property type="molecule type" value="Genomic_DNA"/>
</dbReference>
<dbReference type="OrthoDB" id="9809792at2"/>
<keyword evidence="4" id="KW-1185">Reference proteome</keyword>
<dbReference type="RefSeq" id="WP_053111703.1">
    <property type="nucleotide sequence ID" value="NZ_CP017578.1"/>
</dbReference>
<proteinExistence type="inferred from homology"/>
<sequence>MSLTPFHLAPEMERAYCMSIGVRAGDFIFVGGLTAVDDDGNELHQGDAAAQFEVVYRQMGRVLAAHGGSAADVVSETIYYACTGQEYSERLFPHRRAFYQGCDGPSVAGVQVAGFISPGIQVEVTCVAHIPAARASAATNQYALGQDQS</sequence>
<dbReference type="Pfam" id="PF01042">
    <property type="entry name" value="Ribonuc_L-PSP"/>
    <property type="match status" value="1"/>
</dbReference>
<dbReference type="AlphaFoldDB" id="A0A142I9F8"/>
<evidence type="ECO:0000256" key="1">
    <source>
        <dbReference type="ARBA" id="ARBA00010552"/>
    </source>
</evidence>
<comment type="similarity">
    <text evidence="1">Belongs to the RutC family.</text>
</comment>
<evidence type="ECO:0000313" key="2">
    <source>
        <dbReference type="EMBL" id="AMR55367.1"/>
    </source>
</evidence>
<organism evidence="2">
    <name type="scientific">Sphingomonas melonis TY</name>
    <dbReference type="NCBI Taxonomy" id="621456"/>
    <lineage>
        <taxon>Bacteria</taxon>
        <taxon>Pseudomonadati</taxon>
        <taxon>Pseudomonadota</taxon>
        <taxon>Alphaproteobacteria</taxon>
        <taxon>Sphingomonadales</taxon>
        <taxon>Sphingomonadaceae</taxon>
        <taxon>Sphingomonas</taxon>
    </lineage>
</organism>
<name>A0A142I9F8_9SPHN</name>
<reference evidence="3 4" key="2">
    <citation type="submission" date="2016-03" db="EMBL/GenBank/DDBJ databases">
        <title>Sphingomonas melonis TY, whole genome shotgun sequencing.</title>
        <authorList>
            <person name="Wang H."/>
            <person name="Zhu P."/>
        </authorList>
    </citation>
    <scope>NUCLEOTIDE SEQUENCE [LARGE SCALE GENOMIC DNA]</scope>
    <source>
        <strain evidence="3 4">TY</strain>
    </source>
</reference>
<reference evidence="2" key="1">
    <citation type="submission" date="2015-05" db="EMBL/GenBank/DDBJ databases">
        <authorList>
            <person name="Wang D.B."/>
            <person name="Wang M."/>
        </authorList>
    </citation>
    <scope>NUCLEOTIDE SEQUENCE</scope>
    <source>
        <strain evidence="2">TY</strain>
    </source>
</reference>
<evidence type="ECO:0000313" key="4">
    <source>
        <dbReference type="Proteomes" id="UP000078460"/>
    </source>
</evidence>
<dbReference type="KEGG" id="smy:BJP26_14845"/>
<dbReference type="STRING" id="621456.BJP26_14845"/>